<sequence length="119" mass="12932">MRHLLFAAALAFSLPALSVEVDQESALRALEQPNAVLIDVRSDAEYAAGALPEARHIVHTRIAAQIDDVAPDKDTPIVLYCRSGSRSSIAQDTLHGLGYRQVFNAGGYDELKTVLDSRE</sequence>
<feature type="domain" description="Rhodanese" evidence="2">
    <location>
        <begin position="31"/>
        <end position="113"/>
    </location>
</feature>
<reference evidence="3 4" key="1">
    <citation type="submission" date="2020-08" db="EMBL/GenBank/DDBJ databases">
        <title>A Genomic Blueprint of the Chicken Gut Microbiome.</title>
        <authorList>
            <person name="Gilroy R."/>
            <person name="Ravi A."/>
            <person name="Getino M."/>
            <person name="Pursley I."/>
            <person name="Horton D.L."/>
            <person name="Alikhan N.-F."/>
            <person name="Baker D."/>
            <person name="Gharbi K."/>
            <person name="Hall N."/>
            <person name="Watson M."/>
            <person name="Adriaenssens E.M."/>
            <person name="Foster-Nyarko E."/>
            <person name="Jarju S."/>
            <person name="Secka A."/>
            <person name="Antonio M."/>
            <person name="Oren A."/>
            <person name="Chaudhuri R."/>
            <person name="La Ragione R.M."/>
            <person name="Hildebrand F."/>
            <person name="Pallen M.J."/>
        </authorList>
    </citation>
    <scope>NUCLEOTIDE SEQUENCE [LARGE SCALE GENOMIC DNA]</scope>
    <source>
        <strain evidence="3 4">Sa2CUA2</strain>
    </source>
</reference>
<dbReference type="InterPro" id="IPR050229">
    <property type="entry name" value="GlpE_sulfurtransferase"/>
</dbReference>
<comment type="caution">
    <text evidence="3">The sequence shown here is derived from an EMBL/GenBank/DDBJ whole genome shotgun (WGS) entry which is preliminary data.</text>
</comment>
<evidence type="ECO:0000313" key="4">
    <source>
        <dbReference type="Proteomes" id="UP000611945"/>
    </source>
</evidence>
<dbReference type="Gene3D" id="3.40.250.10">
    <property type="entry name" value="Rhodanese-like domain"/>
    <property type="match status" value="1"/>
</dbReference>
<keyword evidence="4" id="KW-1185">Reference proteome</keyword>
<dbReference type="CDD" id="cd00158">
    <property type="entry name" value="RHOD"/>
    <property type="match status" value="1"/>
</dbReference>
<accession>A0ABR8TRD6</accession>
<evidence type="ECO:0000313" key="3">
    <source>
        <dbReference type="EMBL" id="MBD7978045.1"/>
    </source>
</evidence>
<proteinExistence type="predicted"/>
<dbReference type="InterPro" id="IPR036873">
    <property type="entry name" value="Rhodanese-like_dom_sf"/>
</dbReference>
<keyword evidence="1" id="KW-0732">Signal</keyword>
<gene>
    <name evidence="3" type="ORF">H9642_12715</name>
</gene>
<dbReference type="PANTHER" id="PTHR43031:SF1">
    <property type="entry name" value="PYRIDINE NUCLEOTIDE-DISULPHIDE OXIDOREDUCTASE"/>
    <property type="match status" value="1"/>
</dbReference>
<dbReference type="Pfam" id="PF00581">
    <property type="entry name" value="Rhodanese"/>
    <property type="match status" value="1"/>
</dbReference>
<feature type="signal peptide" evidence="1">
    <location>
        <begin position="1"/>
        <end position="18"/>
    </location>
</feature>
<name>A0ABR8TRD6_9PSED</name>
<dbReference type="EMBL" id="JACSQG010000006">
    <property type="protein sequence ID" value="MBD7978045.1"/>
    <property type="molecule type" value="Genomic_DNA"/>
</dbReference>
<dbReference type="PROSITE" id="PS50206">
    <property type="entry name" value="RHODANESE_3"/>
    <property type="match status" value="1"/>
</dbReference>
<dbReference type="SUPFAM" id="SSF52821">
    <property type="entry name" value="Rhodanese/Cell cycle control phosphatase"/>
    <property type="match status" value="1"/>
</dbReference>
<dbReference type="Proteomes" id="UP000611945">
    <property type="component" value="Unassembled WGS sequence"/>
</dbReference>
<dbReference type="SMART" id="SM00450">
    <property type="entry name" value="RHOD"/>
    <property type="match status" value="1"/>
</dbReference>
<dbReference type="RefSeq" id="WP_251836818.1">
    <property type="nucleotide sequence ID" value="NZ_JACSQG010000006.1"/>
</dbReference>
<dbReference type="PANTHER" id="PTHR43031">
    <property type="entry name" value="FAD-DEPENDENT OXIDOREDUCTASE"/>
    <property type="match status" value="1"/>
</dbReference>
<feature type="chain" id="PRO_5045518666" evidence="1">
    <location>
        <begin position="19"/>
        <end position="119"/>
    </location>
</feature>
<evidence type="ECO:0000259" key="2">
    <source>
        <dbReference type="PROSITE" id="PS50206"/>
    </source>
</evidence>
<evidence type="ECO:0000256" key="1">
    <source>
        <dbReference type="SAM" id="SignalP"/>
    </source>
</evidence>
<protein>
    <submittedName>
        <fullName evidence="3">Rhodanese-like domain-containing protein</fullName>
    </submittedName>
</protein>
<organism evidence="3 4">
    <name type="scientific">Serpens gallinarum</name>
    <dbReference type="NCBI Taxonomy" id="2763075"/>
    <lineage>
        <taxon>Bacteria</taxon>
        <taxon>Pseudomonadati</taxon>
        <taxon>Pseudomonadota</taxon>
        <taxon>Gammaproteobacteria</taxon>
        <taxon>Pseudomonadales</taxon>
        <taxon>Pseudomonadaceae</taxon>
        <taxon>Pseudomonas</taxon>
    </lineage>
</organism>
<dbReference type="InterPro" id="IPR001763">
    <property type="entry name" value="Rhodanese-like_dom"/>
</dbReference>